<keyword evidence="2" id="KW-1185">Reference proteome</keyword>
<dbReference type="Gene3D" id="3.10.129.10">
    <property type="entry name" value="Hotdog Thioesterase"/>
    <property type="match status" value="1"/>
</dbReference>
<dbReference type="SUPFAM" id="SSF54637">
    <property type="entry name" value="Thioesterase/thiol ester dehydrase-isomerase"/>
    <property type="match status" value="1"/>
</dbReference>
<evidence type="ECO:0000313" key="1">
    <source>
        <dbReference type="EMBL" id="SQD79049.1"/>
    </source>
</evidence>
<evidence type="ECO:0008006" key="3">
    <source>
        <dbReference type="Google" id="ProtNLM"/>
    </source>
</evidence>
<evidence type="ECO:0000313" key="2">
    <source>
        <dbReference type="Proteomes" id="UP000250163"/>
    </source>
</evidence>
<protein>
    <recommendedName>
        <fullName evidence="3">DUF4442 domain-containing protein</fullName>
    </recommendedName>
</protein>
<dbReference type="CDD" id="cd03443">
    <property type="entry name" value="PaaI_thioesterase"/>
    <property type="match status" value="1"/>
</dbReference>
<dbReference type="AlphaFoldDB" id="A0A330LQW9"/>
<accession>A0A330LQW9</accession>
<dbReference type="OrthoDB" id="793353at2"/>
<dbReference type="KEGG" id="mya:MORIYA_2573"/>
<dbReference type="Proteomes" id="UP000250163">
    <property type="component" value="Chromosome MORIYA"/>
</dbReference>
<dbReference type="EMBL" id="LS483250">
    <property type="protein sequence ID" value="SQD79049.1"/>
    <property type="molecule type" value="Genomic_DNA"/>
</dbReference>
<reference evidence="2" key="1">
    <citation type="submission" date="2018-05" db="EMBL/GenBank/DDBJ databases">
        <authorList>
            <person name="Cea G.-C."/>
            <person name="William W."/>
        </authorList>
    </citation>
    <scope>NUCLEOTIDE SEQUENCE [LARGE SCALE GENOMIC DNA]</scope>
    <source>
        <strain evidence="2">DB21MT 5</strain>
    </source>
</reference>
<dbReference type="InterPro" id="IPR027961">
    <property type="entry name" value="DUF4442"/>
</dbReference>
<sequence length="165" mass="18030">MKAENKLSKIVKKVTLLPKGWHASALSLVFGNVIKFAGTSKIRVEKLDFAGSKLSLKNHKRVQNHIGGIHAAAMALLGESATGFLIGMHVPDNRIPLLKNMNIDYVRRAAGDLTAVATLSDEQIKHIRDTEKGDISVPVVITDSEGNEPINAEFIWAWVPKKRGS</sequence>
<proteinExistence type="predicted"/>
<dbReference type="RefSeq" id="WP_112715493.1">
    <property type="nucleotide sequence ID" value="NZ_LS483250.1"/>
</dbReference>
<gene>
    <name evidence="1" type="ORF">MORIYA_2573</name>
</gene>
<name>A0A330LQW9_9GAMM</name>
<dbReference type="Pfam" id="PF14539">
    <property type="entry name" value="DUF4442"/>
    <property type="match status" value="1"/>
</dbReference>
<dbReference type="InterPro" id="IPR029069">
    <property type="entry name" value="HotDog_dom_sf"/>
</dbReference>
<organism evidence="1 2">
    <name type="scientific">Moritella yayanosii</name>
    <dbReference type="NCBI Taxonomy" id="69539"/>
    <lineage>
        <taxon>Bacteria</taxon>
        <taxon>Pseudomonadati</taxon>
        <taxon>Pseudomonadota</taxon>
        <taxon>Gammaproteobacteria</taxon>
        <taxon>Alteromonadales</taxon>
        <taxon>Moritellaceae</taxon>
        <taxon>Moritella</taxon>
    </lineage>
</organism>